<reference evidence="1" key="1">
    <citation type="submission" date="2017-07" db="EMBL/GenBank/DDBJ databases">
        <title>Taro Niue Genome Assembly and Annotation.</title>
        <authorList>
            <person name="Atibalentja N."/>
            <person name="Keating K."/>
            <person name="Fields C.J."/>
        </authorList>
    </citation>
    <scope>NUCLEOTIDE SEQUENCE</scope>
    <source>
        <strain evidence="1">Niue_2</strain>
        <tissue evidence="1">Leaf</tissue>
    </source>
</reference>
<feature type="non-terminal residue" evidence="1">
    <location>
        <position position="1"/>
    </location>
</feature>
<keyword evidence="2" id="KW-1185">Reference proteome</keyword>
<evidence type="ECO:0000313" key="1">
    <source>
        <dbReference type="EMBL" id="MQM01394.1"/>
    </source>
</evidence>
<dbReference type="Proteomes" id="UP000652761">
    <property type="component" value="Unassembled WGS sequence"/>
</dbReference>
<evidence type="ECO:0000313" key="2">
    <source>
        <dbReference type="Proteomes" id="UP000652761"/>
    </source>
</evidence>
<comment type="caution">
    <text evidence="1">The sequence shown here is derived from an EMBL/GenBank/DDBJ whole genome shotgun (WGS) entry which is preliminary data.</text>
</comment>
<gene>
    <name evidence="1" type="ORF">Taro_034149</name>
</gene>
<name>A0A843WB34_COLES</name>
<dbReference type="AlphaFoldDB" id="A0A843WB34"/>
<dbReference type="EMBL" id="NMUH01002671">
    <property type="protein sequence ID" value="MQM01394.1"/>
    <property type="molecule type" value="Genomic_DNA"/>
</dbReference>
<accession>A0A843WB34</accession>
<proteinExistence type="predicted"/>
<sequence>MRLLEGVLRAAGVLKSRTWSRRGKRWGQRRGVVRLHSSSLRGGLRRRARNQSVSPSESPDPWAAVPMFRFLVGAEDLGAGFVTENYGGLERK</sequence>
<organism evidence="1 2">
    <name type="scientific">Colocasia esculenta</name>
    <name type="common">Wild taro</name>
    <name type="synonym">Arum esculentum</name>
    <dbReference type="NCBI Taxonomy" id="4460"/>
    <lineage>
        <taxon>Eukaryota</taxon>
        <taxon>Viridiplantae</taxon>
        <taxon>Streptophyta</taxon>
        <taxon>Embryophyta</taxon>
        <taxon>Tracheophyta</taxon>
        <taxon>Spermatophyta</taxon>
        <taxon>Magnoliopsida</taxon>
        <taxon>Liliopsida</taxon>
        <taxon>Araceae</taxon>
        <taxon>Aroideae</taxon>
        <taxon>Colocasieae</taxon>
        <taxon>Colocasia</taxon>
    </lineage>
</organism>
<protein>
    <submittedName>
        <fullName evidence="1">Uncharacterized protein</fullName>
    </submittedName>
</protein>